<keyword evidence="10" id="KW-0472">Membrane</keyword>
<keyword evidence="8 11" id="KW-0256">Endoplasmic reticulum</keyword>
<evidence type="ECO:0000256" key="1">
    <source>
        <dbReference type="ARBA" id="ARBA00002791"/>
    </source>
</evidence>
<dbReference type="RefSeq" id="XP_002425682.1">
    <property type="nucleotide sequence ID" value="XM_002425637.1"/>
</dbReference>
<name>E0VHQ8_PEDHC</name>
<evidence type="ECO:0000256" key="4">
    <source>
        <dbReference type="ARBA" id="ARBA00008905"/>
    </source>
</evidence>
<evidence type="ECO:0000256" key="3">
    <source>
        <dbReference type="ARBA" id="ARBA00004922"/>
    </source>
</evidence>
<dbReference type="GeneID" id="8237487"/>
<evidence type="ECO:0000313" key="14">
    <source>
        <dbReference type="Proteomes" id="UP000009046"/>
    </source>
</evidence>
<feature type="chain" id="PRO_5011326119" description="Dolichyl-diphosphooligosaccharide--protein glycosyltransferase subunit 1" evidence="11">
    <location>
        <begin position="20"/>
        <end position="446"/>
    </location>
</feature>
<dbReference type="HOGENOM" id="CLU_031381_0_1_1"/>
<sequence>MFAYFTGSIFLAIFVTVLATDTVNTDIVNNNVDRAIDITSQLVKTTYKVTMENTGKSPVKTFHFAMEKDLKPSISFISCHSLEGKKNLKILFTNVQGHEDKLLWKVELNNNLQPGKSTTVEIETVLTHNLKPYPAAITQKEKQLLLYTGNAYFYSPYKTLKQVTTVMLGTKNVENYSKIKPTSLSDTNVVYGPYSNVEPFSIEKMVVHYENNSPFVTVTNLERVIEVSHWGNIAIEETISMEHKGALLKNSFSRYDYQRESQSGLSSVKSFKTILPASATDAYYRDEIGNISTSHMRILPDSVELDLRPRFPLFGGWKTKYTLGYNVPSYEYLYNSGNQYLLKLRILDHIFDDMVVENLITKIILPEGTTNVKLKTPYQVQRLPDELHFTYLDTSGRKVIILKKDNLLHIPKSFDASGAAFSHSCILYNVSIGNNLCTTRFFNYQT</sequence>
<dbReference type="CTD" id="8237487"/>
<evidence type="ECO:0000256" key="9">
    <source>
        <dbReference type="ARBA" id="ARBA00022989"/>
    </source>
</evidence>
<dbReference type="Proteomes" id="UP000009046">
    <property type="component" value="Unassembled WGS sequence"/>
</dbReference>
<evidence type="ECO:0000256" key="7">
    <source>
        <dbReference type="ARBA" id="ARBA00022729"/>
    </source>
</evidence>
<dbReference type="UniPathway" id="UPA00378"/>
<comment type="similarity">
    <text evidence="4 11">Belongs to the OST1 family.</text>
</comment>
<gene>
    <name evidence="13" type="primary">8237487</name>
    <name evidence="12" type="ORF">Phum_PHUM215320</name>
</gene>
<evidence type="ECO:0000256" key="10">
    <source>
        <dbReference type="ARBA" id="ARBA00023136"/>
    </source>
</evidence>
<evidence type="ECO:0000256" key="2">
    <source>
        <dbReference type="ARBA" id="ARBA00004115"/>
    </source>
</evidence>
<organism>
    <name type="scientific">Pediculus humanus subsp. corporis</name>
    <name type="common">Body louse</name>
    <dbReference type="NCBI Taxonomy" id="121224"/>
    <lineage>
        <taxon>Eukaryota</taxon>
        <taxon>Metazoa</taxon>
        <taxon>Ecdysozoa</taxon>
        <taxon>Arthropoda</taxon>
        <taxon>Hexapoda</taxon>
        <taxon>Insecta</taxon>
        <taxon>Pterygota</taxon>
        <taxon>Neoptera</taxon>
        <taxon>Paraneoptera</taxon>
        <taxon>Psocodea</taxon>
        <taxon>Troctomorpha</taxon>
        <taxon>Phthiraptera</taxon>
        <taxon>Anoplura</taxon>
        <taxon>Pediculidae</taxon>
        <taxon>Pediculus</taxon>
    </lineage>
</organism>
<dbReference type="AlphaFoldDB" id="E0VHQ8"/>
<comment type="subcellular location">
    <subcellularLocation>
        <location evidence="2 11">Endoplasmic reticulum membrane</location>
        <topology evidence="2 11">Single-pass type I membrane protein</topology>
    </subcellularLocation>
</comment>
<evidence type="ECO:0000256" key="6">
    <source>
        <dbReference type="ARBA" id="ARBA00022692"/>
    </source>
</evidence>
<dbReference type="PANTHER" id="PTHR21049">
    <property type="entry name" value="RIBOPHORIN I"/>
    <property type="match status" value="1"/>
</dbReference>
<keyword evidence="14" id="KW-1185">Reference proteome</keyword>
<keyword evidence="6" id="KW-0812">Transmembrane</keyword>
<dbReference type="InParanoid" id="E0VHQ8"/>
<evidence type="ECO:0000313" key="13">
    <source>
        <dbReference type="EnsemblMetazoa" id="PHUM215320-PA"/>
    </source>
</evidence>
<reference evidence="13" key="3">
    <citation type="submission" date="2021-02" db="UniProtKB">
        <authorList>
            <consortium name="EnsemblMetazoa"/>
        </authorList>
    </citation>
    <scope>IDENTIFICATION</scope>
    <source>
        <strain evidence="13">USDA</strain>
    </source>
</reference>
<dbReference type="OrthoDB" id="310030at2759"/>
<dbReference type="PANTHER" id="PTHR21049:SF0">
    <property type="entry name" value="DOLICHYL-DIPHOSPHOOLIGOSACCHARIDE--PROTEIN GLYCOSYLTRANSFERASE SUBUNIT 1"/>
    <property type="match status" value="1"/>
</dbReference>
<dbReference type="EnsemblMetazoa" id="PHUM215320-RA">
    <property type="protein sequence ID" value="PHUM215320-PA"/>
    <property type="gene ID" value="PHUM215320"/>
</dbReference>
<dbReference type="EMBL" id="AAZO01002474">
    <property type="status" value="NOT_ANNOTATED_CDS"/>
    <property type="molecule type" value="Genomic_DNA"/>
</dbReference>
<proteinExistence type="inferred from homology"/>
<accession>E0VHQ8</accession>
<keyword evidence="12" id="KW-0808">Transferase</keyword>
<evidence type="ECO:0000256" key="11">
    <source>
        <dbReference type="RuleBase" id="RU361143"/>
    </source>
</evidence>
<comment type="subunit">
    <text evidence="11">Component of the oligosaccharyltransferase (OST) complex.</text>
</comment>
<dbReference type="GO" id="GO:0018279">
    <property type="term" value="P:protein N-linked glycosylation via asparagine"/>
    <property type="evidence" value="ECO:0007669"/>
    <property type="project" value="TreeGrafter"/>
</dbReference>
<dbReference type="VEuPathDB" id="VectorBase:PHUM215320"/>
<dbReference type="FunCoup" id="E0VHQ8">
    <property type="interactions" value="1925"/>
</dbReference>
<dbReference type="GO" id="GO:0016757">
    <property type="term" value="F:glycosyltransferase activity"/>
    <property type="evidence" value="ECO:0007669"/>
    <property type="project" value="UniProtKB-KW"/>
</dbReference>
<keyword evidence="12" id="KW-0328">Glycosyltransferase</keyword>
<comment type="function">
    <text evidence="1 11">Subunit of the oligosaccharyl transferase (OST) complex that catalyzes the initial transfer of a defined glycan (Glc(3)Man(9)GlcNAc(2) in eukaryotes) from the lipid carrier dolichol-pyrophosphate to an asparagine residue within an Asn-X-Ser/Thr consensus motif in nascent polypeptide chains, the first step in protein N-glycosylation. N-glycosylation occurs cotranslationally and the complex associates with the Sec61 complex at the channel-forming translocon complex that mediates protein translocation across the endoplasmic reticulum (ER). All subunits are required for a maximal enzyme activity.</text>
</comment>
<keyword evidence="7 11" id="KW-0732">Signal</keyword>
<evidence type="ECO:0000256" key="8">
    <source>
        <dbReference type="ARBA" id="ARBA00022824"/>
    </source>
</evidence>
<dbReference type="EMBL" id="DS235171">
    <property type="protein sequence ID" value="EEB12944.1"/>
    <property type="molecule type" value="Genomic_DNA"/>
</dbReference>
<keyword evidence="9" id="KW-1133">Transmembrane helix</keyword>
<dbReference type="Pfam" id="PF04597">
    <property type="entry name" value="Ribophorin_I"/>
    <property type="match status" value="1"/>
</dbReference>
<dbReference type="STRING" id="121224.E0VHQ8"/>
<dbReference type="GO" id="GO:0008250">
    <property type="term" value="C:oligosaccharyltransferase complex"/>
    <property type="evidence" value="ECO:0007669"/>
    <property type="project" value="UniProtKB-UniRule"/>
</dbReference>
<reference evidence="12" key="1">
    <citation type="submission" date="2007-04" db="EMBL/GenBank/DDBJ databases">
        <title>Annotation of Pediculus humanus corporis strain USDA.</title>
        <authorList>
            <person name="Kirkness E."/>
            <person name="Hannick L."/>
            <person name="Hass B."/>
            <person name="Bruggner R."/>
            <person name="Lawson D."/>
            <person name="Bidwell S."/>
            <person name="Joardar V."/>
            <person name="Caler E."/>
            <person name="Walenz B."/>
            <person name="Inman J."/>
            <person name="Schobel S."/>
            <person name="Galinsky K."/>
            <person name="Amedeo P."/>
            <person name="Strausberg R."/>
        </authorList>
    </citation>
    <scope>NUCLEOTIDE SEQUENCE</scope>
    <source>
        <strain evidence="12">USDA</strain>
    </source>
</reference>
<dbReference type="KEGG" id="phu:Phum_PHUM215320"/>
<protein>
    <recommendedName>
        <fullName evidence="5 11">Dolichyl-diphosphooligosaccharide--protein glycosyltransferase subunit 1</fullName>
    </recommendedName>
</protein>
<reference evidence="12" key="2">
    <citation type="submission" date="2007-04" db="EMBL/GenBank/DDBJ databases">
        <title>The genome of the human body louse.</title>
        <authorList>
            <consortium name="The Human Body Louse Genome Consortium"/>
            <person name="Kirkness E."/>
            <person name="Walenz B."/>
            <person name="Hass B."/>
            <person name="Bruggner R."/>
            <person name="Strausberg R."/>
        </authorList>
    </citation>
    <scope>NUCLEOTIDE SEQUENCE</scope>
    <source>
        <strain evidence="12">USDA</strain>
    </source>
</reference>
<evidence type="ECO:0000256" key="5">
    <source>
        <dbReference type="ARBA" id="ARBA00017611"/>
    </source>
</evidence>
<comment type="pathway">
    <text evidence="3 11">Protein modification; protein glycosylation.</text>
</comment>
<dbReference type="eggNOG" id="KOG2291">
    <property type="taxonomic scope" value="Eukaryota"/>
</dbReference>
<evidence type="ECO:0000313" key="12">
    <source>
        <dbReference type="EMBL" id="EEB12944.1"/>
    </source>
</evidence>
<dbReference type="InterPro" id="IPR007676">
    <property type="entry name" value="Ribophorin_I"/>
</dbReference>
<dbReference type="OMA" id="THYTLGY"/>
<feature type="signal peptide" evidence="11">
    <location>
        <begin position="1"/>
        <end position="19"/>
    </location>
</feature>